<dbReference type="EMBL" id="KN838694">
    <property type="protein sequence ID" value="KIJ97405.1"/>
    <property type="molecule type" value="Genomic_DNA"/>
</dbReference>
<proteinExistence type="predicted"/>
<dbReference type="InterPro" id="IPR049349">
    <property type="entry name" value="DUF2264_N"/>
</dbReference>
<evidence type="ECO:0000259" key="3">
    <source>
        <dbReference type="Pfam" id="PF20938"/>
    </source>
</evidence>
<dbReference type="STRING" id="1095629.A0A0C9WXD3"/>
<dbReference type="PIRSF" id="PIRSF014753">
    <property type="entry name" value="UCP014753"/>
    <property type="match status" value="1"/>
</dbReference>
<dbReference type="InterPro" id="IPR016624">
    <property type="entry name" value="UCP014753"/>
</dbReference>
<dbReference type="Pfam" id="PF10022">
    <property type="entry name" value="DUF2264"/>
    <property type="match status" value="1"/>
</dbReference>
<dbReference type="PANTHER" id="PTHR35339">
    <property type="entry name" value="LINALOOL DEHYDRATASE_ISOMERASE DOMAIN-CONTAINING PROTEIN"/>
    <property type="match status" value="1"/>
</dbReference>
<accession>A0A0C9WXD3</accession>
<evidence type="ECO:0000259" key="2">
    <source>
        <dbReference type="Pfam" id="PF10022"/>
    </source>
</evidence>
<organism evidence="4 5">
    <name type="scientific">Laccaria amethystina LaAM-08-1</name>
    <dbReference type="NCBI Taxonomy" id="1095629"/>
    <lineage>
        <taxon>Eukaryota</taxon>
        <taxon>Fungi</taxon>
        <taxon>Dikarya</taxon>
        <taxon>Basidiomycota</taxon>
        <taxon>Agaricomycotina</taxon>
        <taxon>Agaricomycetes</taxon>
        <taxon>Agaricomycetidae</taxon>
        <taxon>Agaricales</taxon>
        <taxon>Agaricineae</taxon>
        <taxon>Hydnangiaceae</taxon>
        <taxon>Laccaria</taxon>
    </lineage>
</organism>
<dbReference type="AlphaFoldDB" id="A0A0C9WXD3"/>
<dbReference type="Proteomes" id="UP000054477">
    <property type="component" value="Unassembled WGS sequence"/>
</dbReference>
<evidence type="ECO:0000313" key="5">
    <source>
        <dbReference type="Proteomes" id="UP000054477"/>
    </source>
</evidence>
<feature type="region of interest" description="Disordered" evidence="1">
    <location>
        <begin position="442"/>
        <end position="461"/>
    </location>
</feature>
<dbReference type="InterPro" id="IPR049237">
    <property type="entry name" value="DUF2264_C"/>
</dbReference>
<dbReference type="Pfam" id="PF20938">
    <property type="entry name" value="DUF2264_C"/>
    <property type="match status" value="1"/>
</dbReference>
<protein>
    <submittedName>
        <fullName evidence="4">Unplaced genomic scaffold K443scaffold_159, whole genome shotgun sequence</fullName>
    </submittedName>
</protein>
<gene>
    <name evidence="4" type="ORF">K443DRAFT_133863</name>
</gene>
<keyword evidence="5" id="KW-1185">Reference proteome</keyword>
<name>A0A0C9WXD3_9AGAR</name>
<evidence type="ECO:0000256" key="1">
    <source>
        <dbReference type="SAM" id="MobiDB-lite"/>
    </source>
</evidence>
<dbReference type="PANTHER" id="PTHR35339:SF4">
    <property type="entry name" value="LINALOOL DEHYDRATASE_ISOMERASE DOMAIN-CONTAINING PROTEIN"/>
    <property type="match status" value="1"/>
</dbReference>
<reference evidence="4 5" key="1">
    <citation type="submission" date="2014-04" db="EMBL/GenBank/DDBJ databases">
        <authorList>
            <consortium name="DOE Joint Genome Institute"/>
            <person name="Kuo A."/>
            <person name="Kohler A."/>
            <person name="Nagy L.G."/>
            <person name="Floudas D."/>
            <person name="Copeland A."/>
            <person name="Barry K.W."/>
            <person name="Cichocki N."/>
            <person name="Veneault-Fourrey C."/>
            <person name="LaButti K."/>
            <person name="Lindquist E.A."/>
            <person name="Lipzen A."/>
            <person name="Lundell T."/>
            <person name="Morin E."/>
            <person name="Murat C."/>
            <person name="Sun H."/>
            <person name="Tunlid A."/>
            <person name="Henrissat B."/>
            <person name="Grigoriev I.V."/>
            <person name="Hibbett D.S."/>
            <person name="Martin F."/>
            <person name="Nordberg H.P."/>
            <person name="Cantor M.N."/>
            <person name="Hua S.X."/>
        </authorList>
    </citation>
    <scope>NUCLEOTIDE SEQUENCE [LARGE SCALE GENOMIC DNA]</scope>
    <source>
        <strain evidence="4 5">LaAM-08-1</strain>
    </source>
</reference>
<feature type="domain" description="DUF2264" evidence="3">
    <location>
        <begin position="410"/>
        <end position="550"/>
    </location>
</feature>
<dbReference type="HOGENOM" id="CLU_028269_1_0_1"/>
<sequence>MTLPNYERFAERRGLSSAVLMSSKKRSGQFYTAHHSQFPFASNLLKTRDHLINFLTGLLDPLTCHTSPGRARIHLGHAATHYDSIAAQLEGFSRPIWGLASLLAGGGEYEGRERWLEGFNDGLTQGRNSGGEMRNKAQWMVECSAIGFAIAVAEEKLWEPLSDDETKKNLEDCLGGMNDKGRIKIGCVFANLGLSRTGSPRFDSARMKAGLDHLDTFYIDGGWSRDGPEGIVQLDYYLSSFIAQAEDPQRCEEYRNRARQFALDFVQYFDEEGRAIPCGRSMTYRFAMSSWGAVSFADLDLPSPLTCGVVKGLELRNLMKQPGAYHPDGTLTIPFCYPNHNITENYNPPGPRIGAASPSSLPETHPFWAAEEKPHPASLRGTTKATNRPLHIATNLGGHTFLLSSGSPGPPQQESPCWHLRVHRIKSGRKLTSAEGGFAIYGQGSDERALEPSTGEAGGPFAEGADGRAASRAGAGLGKCLQVLRVDANSNLIEARAVLPTLMAECDKGKDQNVWHITGVFAIPGSGDLGAPKKGWMKEWERRPMVPEEITVSPSL</sequence>
<reference evidence="5" key="2">
    <citation type="submission" date="2015-01" db="EMBL/GenBank/DDBJ databases">
        <title>Evolutionary Origins and Diversification of the Mycorrhizal Mutualists.</title>
        <authorList>
            <consortium name="DOE Joint Genome Institute"/>
            <consortium name="Mycorrhizal Genomics Consortium"/>
            <person name="Kohler A."/>
            <person name="Kuo A."/>
            <person name="Nagy L.G."/>
            <person name="Floudas D."/>
            <person name="Copeland A."/>
            <person name="Barry K.W."/>
            <person name="Cichocki N."/>
            <person name="Veneault-Fourrey C."/>
            <person name="LaButti K."/>
            <person name="Lindquist E.A."/>
            <person name="Lipzen A."/>
            <person name="Lundell T."/>
            <person name="Morin E."/>
            <person name="Murat C."/>
            <person name="Riley R."/>
            <person name="Ohm R."/>
            <person name="Sun H."/>
            <person name="Tunlid A."/>
            <person name="Henrissat B."/>
            <person name="Grigoriev I.V."/>
            <person name="Hibbett D.S."/>
            <person name="Martin F."/>
        </authorList>
    </citation>
    <scope>NUCLEOTIDE SEQUENCE [LARGE SCALE GENOMIC DNA]</scope>
    <source>
        <strain evidence="5">LaAM-08-1</strain>
    </source>
</reference>
<evidence type="ECO:0000313" key="4">
    <source>
        <dbReference type="EMBL" id="KIJ97405.1"/>
    </source>
</evidence>
<dbReference type="OrthoDB" id="5150166at2759"/>
<feature type="domain" description="DUF2264" evidence="2">
    <location>
        <begin position="47"/>
        <end position="375"/>
    </location>
</feature>